<accession>C6M6B5</accession>
<gene>
    <name evidence="1" type="ORF">NEISICOT_02067</name>
</gene>
<proteinExistence type="predicted"/>
<comment type="caution">
    <text evidence="1">The sequence shown here is derived from an EMBL/GenBank/DDBJ whole genome shotgun (WGS) entry which is preliminary data.</text>
</comment>
<sequence>MLRNILKIISSDFVGDKNKHKQCLRYRNIINKYKYSGLIKLS</sequence>
<dbReference type="Proteomes" id="UP000005365">
    <property type="component" value="Unassembled WGS sequence"/>
</dbReference>
<evidence type="ECO:0000313" key="2">
    <source>
        <dbReference type="Proteomes" id="UP000005365"/>
    </source>
</evidence>
<name>C6M6B5_NEISI</name>
<protein>
    <submittedName>
        <fullName evidence="1">Uncharacterized protein</fullName>
    </submittedName>
</protein>
<organism evidence="1 2">
    <name type="scientific">Neisseria sicca ATCC 29256</name>
    <dbReference type="NCBI Taxonomy" id="547045"/>
    <lineage>
        <taxon>Bacteria</taxon>
        <taxon>Pseudomonadati</taxon>
        <taxon>Pseudomonadota</taxon>
        <taxon>Betaproteobacteria</taxon>
        <taxon>Neisseriales</taxon>
        <taxon>Neisseriaceae</taxon>
        <taxon>Neisseria</taxon>
    </lineage>
</organism>
<evidence type="ECO:0000313" key="1">
    <source>
        <dbReference type="EMBL" id="EET44114.1"/>
    </source>
</evidence>
<reference evidence="1" key="1">
    <citation type="submission" date="2009-07" db="EMBL/GenBank/DDBJ databases">
        <authorList>
            <person name="Weinstock G."/>
            <person name="Sodergren E."/>
            <person name="Clifton S."/>
            <person name="Fulton L."/>
            <person name="Fulton B."/>
            <person name="Courtney L."/>
            <person name="Fronick C."/>
            <person name="Harrison M."/>
            <person name="Strong C."/>
            <person name="Farmer C."/>
            <person name="Delahaunty K."/>
            <person name="Markovic C."/>
            <person name="Hall O."/>
            <person name="Minx P."/>
            <person name="Tomlinson C."/>
            <person name="Mitreva M."/>
            <person name="Nelson J."/>
            <person name="Hou S."/>
            <person name="Wollam A."/>
            <person name="Pepin K.H."/>
            <person name="Johnson M."/>
            <person name="Bhonagiri V."/>
            <person name="Nash W.E."/>
            <person name="Warren W."/>
            <person name="Chinwalla A."/>
            <person name="Mardis E.R."/>
            <person name="Wilson R.K."/>
        </authorList>
    </citation>
    <scope>NUCLEOTIDE SEQUENCE [LARGE SCALE GENOMIC DNA]</scope>
    <source>
        <strain evidence="1">ATCC 29256</strain>
    </source>
</reference>
<dbReference type="AlphaFoldDB" id="C6M6B5"/>
<dbReference type="EMBL" id="ACKO02000012">
    <property type="protein sequence ID" value="EET44114.1"/>
    <property type="molecule type" value="Genomic_DNA"/>
</dbReference>
<keyword evidence="2" id="KW-1185">Reference proteome</keyword>